<protein>
    <submittedName>
        <fullName evidence="2">Uncharacterized protein</fullName>
    </submittedName>
</protein>
<evidence type="ECO:0000313" key="2">
    <source>
        <dbReference type="EMBL" id="KAI5334627.1"/>
    </source>
</evidence>
<feature type="region of interest" description="Disordered" evidence="1">
    <location>
        <begin position="1"/>
        <end position="24"/>
    </location>
</feature>
<gene>
    <name evidence="2" type="ORF">L3X38_024760</name>
</gene>
<dbReference type="Proteomes" id="UP001054821">
    <property type="component" value="Chromosome 4"/>
</dbReference>
<reference evidence="2 3" key="1">
    <citation type="journal article" date="2022" name="G3 (Bethesda)">
        <title>Whole-genome sequence and methylome profiling of the almond [Prunus dulcis (Mill.) D.A. Webb] cultivar 'Nonpareil'.</title>
        <authorList>
            <person name="D'Amico-Willman K.M."/>
            <person name="Ouma W.Z."/>
            <person name="Meulia T."/>
            <person name="Sideli G.M."/>
            <person name="Gradziel T.M."/>
            <person name="Fresnedo-Ramirez J."/>
        </authorList>
    </citation>
    <scope>NUCLEOTIDE SEQUENCE [LARGE SCALE GENOMIC DNA]</scope>
    <source>
        <strain evidence="2">Clone GOH B32 T37-40</strain>
    </source>
</reference>
<sequence length="76" mass="8337">MLKTPITPIPLLLQEQSPKNPMPDKAICSGATNVRPLVLEEENAKNDVDAAEKLQDEMDVSKLDLPPPLLALCQFV</sequence>
<accession>A0AAD4Z5R3</accession>
<dbReference type="AlphaFoldDB" id="A0AAD4Z5R3"/>
<evidence type="ECO:0000256" key="1">
    <source>
        <dbReference type="SAM" id="MobiDB-lite"/>
    </source>
</evidence>
<name>A0AAD4Z5R3_PRUDU</name>
<feature type="compositionally biased region" description="Low complexity" evidence="1">
    <location>
        <begin position="1"/>
        <end position="13"/>
    </location>
</feature>
<comment type="caution">
    <text evidence="2">The sequence shown here is derived from an EMBL/GenBank/DDBJ whole genome shotgun (WGS) entry which is preliminary data.</text>
</comment>
<dbReference type="EMBL" id="JAJFAZ020000004">
    <property type="protein sequence ID" value="KAI5334627.1"/>
    <property type="molecule type" value="Genomic_DNA"/>
</dbReference>
<keyword evidence="3" id="KW-1185">Reference proteome</keyword>
<organism evidence="2 3">
    <name type="scientific">Prunus dulcis</name>
    <name type="common">Almond</name>
    <name type="synonym">Amygdalus dulcis</name>
    <dbReference type="NCBI Taxonomy" id="3755"/>
    <lineage>
        <taxon>Eukaryota</taxon>
        <taxon>Viridiplantae</taxon>
        <taxon>Streptophyta</taxon>
        <taxon>Embryophyta</taxon>
        <taxon>Tracheophyta</taxon>
        <taxon>Spermatophyta</taxon>
        <taxon>Magnoliopsida</taxon>
        <taxon>eudicotyledons</taxon>
        <taxon>Gunneridae</taxon>
        <taxon>Pentapetalae</taxon>
        <taxon>rosids</taxon>
        <taxon>fabids</taxon>
        <taxon>Rosales</taxon>
        <taxon>Rosaceae</taxon>
        <taxon>Amygdaloideae</taxon>
        <taxon>Amygdaleae</taxon>
        <taxon>Prunus</taxon>
    </lineage>
</organism>
<proteinExistence type="predicted"/>
<evidence type="ECO:0000313" key="3">
    <source>
        <dbReference type="Proteomes" id="UP001054821"/>
    </source>
</evidence>